<organism evidence="1 2">
    <name type="scientific">Panicum miliaceum</name>
    <name type="common">Proso millet</name>
    <name type="synonym">Broomcorn millet</name>
    <dbReference type="NCBI Taxonomy" id="4540"/>
    <lineage>
        <taxon>Eukaryota</taxon>
        <taxon>Viridiplantae</taxon>
        <taxon>Streptophyta</taxon>
        <taxon>Embryophyta</taxon>
        <taxon>Tracheophyta</taxon>
        <taxon>Spermatophyta</taxon>
        <taxon>Magnoliopsida</taxon>
        <taxon>Liliopsida</taxon>
        <taxon>Poales</taxon>
        <taxon>Poaceae</taxon>
        <taxon>PACMAD clade</taxon>
        <taxon>Panicoideae</taxon>
        <taxon>Panicodae</taxon>
        <taxon>Paniceae</taxon>
        <taxon>Panicinae</taxon>
        <taxon>Panicum</taxon>
        <taxon>Panicum sect. Panicum</taxon>
    </lineage>
</organism>
<proteinExistence type="predicted"/>
<evidence type="ECO:0000313" key="1">
    <source>
        <dbReference type="EMBL" id="RLM66334.1"/>
    </source>
</evidence>
<evidence type="ECO:0000313" key="2">
    <source>
        <dbReference type="Proteomes" id="UP000275267"/>
    </source>
</evidence>
<protein>
    <submittedName>
        <fullName evidence="1">Uncharacterized protein</fullName>
    </submittedName>
</protein>
<dbReference type="EMBL" id="PQIB02000015">
    <property type="protein sequence ID" value="RLM66334.1"/>
    <property type="molecule type" value="Genomic_DNA"/>
</dbReference>
<name>A0A3L6PY94_PANMI</name>
<dbReference type="AlphaFoldDB" id="A0A3L6PY94"/>
<comment type="caution">
    <text evidence="1">The sequence shown here is derived from an EMBL/GenBank/DDBJ whole genome shotgun (WGS) entry which is preliminary data.</text>
</comment>
<keyword evidence="2" id="KW-1185">Reference proteome</keyword>
<reference evidence="2" key="1">
    <citation type="journal article" date="2019" name="Nat. Commun.">
        <title>The genome of broomcorn millet.</title>
        <authorList>
            <person name="Zou C."/>
            <person name="Miki D."/>
            <person name="Li D."/>
            <person name="Tang Q."/>
            <person name="Xiao L."/>
            <person name="Rajput S."/>
            <person name="Deng P."/>
            <person name="Jia W."/>
            <person name="Huang R."/>
            <person name="Zhang M."/>
            <person name="Sun Y."/>
            <person name="Hu J."/>
            <person name="Fu X."/>
            <person name="Schnable P.S."/>
            <person name="Li F."/>
            <person name="Zhang H."/>
            <person name="Feng B."/>
            <person name="Zhu X."/>
            <person name="Liu R."/>
            <person name="Schnable J.C."/>
            <person name="Zhu J.-K."/>
            <person name="Zhang H."/>
        </authorList>
    </citation>
    <scope>NUCLEOTIDE SEQUENCE [LARGE SCALE GENOMIC DNA]</scope>
</reference>
<dbReference type="Proteomes" id="UP000275267">
    <property type="component" value="Unassembled WGS sequence"/>
</dbReference>
<accession>A0A3L6PY94</accession>
<gene>
    <name evidence="1" type="ORF">C2845_PM16G15290</name>
</gene>
<sequence>MCMSARAALTEGGGPTSWRFASRPRRTASICKEGPGASYVEVQHTEPTEIKSNFTSCRQPVLPRHLFIRDSELLLLLCTPDAAYPLSRKTLPVVPQHVLSSVWVFTILPHQNYMHA</sequence>